<dbReference type="STRING" id="321339.SAMN05444340_10622"/>
<dbReference type="InterPro" id="IPR020557">
    <property type="entry name" value="Fumarate_lyase_CS"/>
</dbReference>
<comment type="similarity">
    <text evidence="1">Belongs to the class-II fumarase/aspartase family.</text>
</comment>
<organism evidence="3 4">
    <name type="scientific">Citreimonas salinaria</name>
    <dbReference type="NCBI Taxonomy" id="321339"/>
    <lineage>
        <taxon>Bacteria</taxon>
        <taxon>Pseudomonadati</taxon>
        <taxon>Pseudomonadota</taxon>
        <taxon>Alphaproteobacteria</taxon>
        <taxon>Rhodobacterales</taxon>
        <taxon>Roseobacteraceae</taxon>
        <taxon>Citreimonas</taxon>
    </lineage>
</organism>
<gene>
    <name evidence="3" type="ORF">SAMN05444340_10622</name>
</gene>
<dbReference type="PRINTS" id="PR00149">
    <property type="entry name" value="FUMRATELYASE"/>
</dbReference>
<dbReference type="Pfam" id="PF00206">
    <property type="entry name" value="Lyase_1"/>
    <property type="match status" value="1"/>
</dbReference>
<feature type="domain" description="Adenylosuccinate lyase C-terminal" evidence="2">
    <location>
        <begin position="361"/>
        <end position="429"/>
    </location>
</feature>
<dbReference type="InterPro" id="IPR000362">
    <property type="entry name" value="Fumarate_lyase_fam"/>
</dbReference>
<dbReference type="Gene3D" id="1.20.200.10">
    <property type="entry name" value="Fumarase/aspartase (Central domain)"/>
    <property type="match status" value="1"/>
</dbReference>
<dbReference type="PRINTS" id="PR00145">
    <property type="entry name" value="ARGSUCLYASE"/>
</dbReference>
<dbReference type="PANTHER" id="PTHR43172:SF2">
    <property type="entry name" value="ADENYLOSUCCINATE LYASE C-TERMINAL DOMAIN-CONTAINING PROTEIN"/>
    <property type="match status" value="1"/>
</dbReference>
<dbReference type="PROSITE" id="PS00163">
    <property type="entry name" value="FUMARATE_LYASES"/>
    <property type="match status" value="1"/>
</dbReference>
<dbReference type="AlphaFoldDB" id="A0A1H3J326"/>
<dbReference type="GO" id="GO:0016853">
    <property type="term" value="F:isomerase activity"/>
    <property type="evidence" value="ECO:0007669"/>
    <property type="project" value="UniProtKB-KW"/>
</dbReference>
<dbReference type="GO" id="GO:0016829">
    <property type="term" value="F:lyase activity"/>
    <property type="evidence" value="ECO:0007669"/>
    <property type="project" value="UniProtKB-ARBA"/>
</dbReference>
<dbReference type="RefSeq" id="WP_089882570.1">
    <property type="nucleotide sequence ID" value="NZ_FNPF01000006.1"/>
</dbReference>
<dbReference type="EMBL" id="FNPF01000006">
    <property type="protein sequence ID" value="SDY34207.1"/>
    <property type="molecule type" value="Genomic_DNA"/>
</dbReference>
<accession>A0A1H3J326</accession>
<dbReference type="SMART" id="SM00998">
    <property type="entry name" value="ADSL_C"/>
    <property type="match status" value="1"/>
</dbReference>
<reference evidence="3 4" key="1">
    <citation type="submission" date="2016-10" db="EMBL/GenBank/DDBJ databases">
        <authorList>
            <person name="de Groot N.N."/>
        </authorList>
    </citation>
    <scope>NUCLEOTIDE SEQUENCE [LARGE SCALE GENOMIC DNA]</scope>
    <source>
        <strain evidence="3 4">DSM 26880</strain>
    </source>
</reference>
<evidence type="ECO:0000256" key="1">
    <source>
        <dbReference type="ARBA" id="ARBA00034772"/>
    </source>
</evidence>
<evidence type="ECO:0000259" key="2">
    <source>
        <dbReference type="SMART" id="SM00998"/>
    </source>
</evidence>
<name>A0A1H3J326_9RHOB</name>
<evidence type="ECO:0000313" key="4">
    <source>
        <dbReference type="Proteomes" id="UP000199286"/>
    </source>
</evidence>
<keyword evidence="4" id="KW-1185">Reference proteome</keyword>
<evidence type="ECO:0000313" key="3">
    <source>
        <dbReference type="EMBL" id="SDY34207.1"/>
    </source>
</evidence>
<dbReference type="Proteomes" id="UP000199286">
    <property type="component" value="Unassembled WGS sequence"/>
</dbReference>
<dbReference type="InterPro" id="IPR008948">
    <property type="entry name" value="L-Aspartase-like"/>
</dbReference>
<dbReference type="PANTHER" id="PTHR43172">
    <property type="entry name" value="ADENYLOSUCCINATE LYASE"/>
    <property type="match status" value="1"/>
</dbReference>
<proteinExistence type="inferred from homology"/>
<dbReference type="InterPro" id="IPR019468">
    <property type="entry name" value="AdenyloSucc_lyase_C"/>
</dbReference>
<protein>
    <submittedName>
        <fullName evidence="3">3-carboxy-cis,cis-muconate cycloisomerase</fullName>
    </submittedName>
</protein>
<dbReference type="SUPFAM" id="SSF48557">
    <property type="entry name" value="L-aspartase-like"/>
    <property type="match status" value="1"/>
</dbReference>
<dbReference type="InterPro" id="IPR022761">
    <property type="entry name" value="Fumarate_lyase_N"/>
</dbReference>
<dbReference type="OrthoDB" id="9768878at2"/>
<keyword evidence="3" id="KW-0413">Isomerase</keyword>
<sequence length="434" mass="44145">MTLSPLDSALWSGLYGSAAAKATLDDGALIAAMIRVEAALTEACGEAGIVPKDAAARLLRALSEMRVAPTELAQGAARDGVPIPALLAALREGLPPDLAEWLHWGATSQDIIDTALILCLRDFAHTVLAEVSALLDALAALAEAEAETVQLARTRTQGAMPTTFGATVALWGHGLADATEALMTARDAVAVLSLHGAAGTDAALGADAPAVRAAMARALDLRADDAPWHSRRGAVAGFAAAVAALAAAAGRIGGDLAFLASTGIGEVRLAGGGSSAMPHKVNPVRAEAAQSLARLAAHLQAAVSEASIHTTNRDGVAWGLEWLSLRPLCGASGAAVAAIAEAVEGLRPDRDAMRAHLDALGPAVYSERLAYLLARHMPRSAARRAVTEALASADPLATLRAAHPDMPLDDALDPLVAAGAAPAQARAFAATRHP</sequence>